<evidence type="ECO:0000313" key="2">
    <source>
        <dbReference type="Proteomes" id="UP000619238"/>
    </source>
</evidence>
<dbReference type="EMBL" id="JACGWS010000011">
    <property type="protein sequence ID" value="MBC8756480.1"/>
    <property type="molecule type" value="Genomic_DNA"/>
</dbReference>
<name>A0ABR7QD40_9FLAO</name>
<protein>
    <submittedName>
        <fullName evidence="1">Uncharacterized protein</fullName>
    </submittedName>
</protein>
<dbReference type="NCBIfam" id="NF038153">
    <property type="entry name" value="lant_leader_L1a"/>
    <property type="match status" value="1"/>
</dbReference>
<gene>
    <name evidence="1" type="ORF">H2O64_17535</name>
</gene>
<sequence length="69" mass="7044">MKKKKINKLTLNKSAISNLDEVGGGLAAEAASNPCVVSNPRSACATKCVTNCGWTCPALACVASGILFC</sequence>
<reference evidence="1 2" key="1">
    <citation type="submission" date="2020-07" db="EMBL/GenBank/DDBJ databases">
        <title>Description of Kordia aestuariivivens sp. nov., isolated from a tidal flat.</title>
        <authorList>
            <person name="Park S."/>
            <person name="Yoon J.-H."/>
        </authorList>
    </citation>
    <scope>NUCLEOTIDE SEQUENCE [LARGE SCALE GENOMIC DNA]</scope>
    <source>
        <strain evidence="1 2">YSTF-M3</strain>
    </source>
</reference>
<organism evidence="1 2">
    <name type="scientific">Kordia aestuariivivens</name>
    <dbReference type="NCBI Taxonomy" id="2759037"/>
    <lineage>
        <taxon>Bacteria</taxon>
        <taxon>Pseudomonadati</taxon>
        <taxon>Bacteroidota</taxon>
        <taxon>Flavobacteriia</taxon>
        <taxon>Flavobacteriales</taxon>
        <taxon>Flavobacteriaceae</taxon>
        <taxon>Kordia</taxon>
    </lineage>
</organism>
<dbReference type="RefSeq" id="WP_187563513.1">
    <property type="nucleotide sequence ID" value="NZ_JACGWS010000011.1"/>
</dbReference>
<dbReference type="Proteomes" id="UP000619238">
    <property type="component" value="Unassembled WGS sequence"/>
</dbReference>
<proteinExistence type="predicted"/>
<keyword evidence="2" id="KW-1185">Reference proteome</keyword>
<accession>A0ABR7QD40</accession>
<comment type="caution">
    <text evidence="1">The sequence shown here is derived from an EMBL/GenBank/DDBJ whole genome shotgun (WGS) entry which is preliminary data.</text>
</comment>
<evidence type="ECO:0000313" key="1">
    <source>
        <dbReference type="EMBL" id="MBC8756480.1"/>
    </source>
</evidence>
<dbReference type="InterPro" id="IPR058238">
    <property type="entry name" value="Lant_leader_dom"/>
</dbReference>